<name>A0A6B9ZQ48_9BACT</name>
<feature type="signal peptide" evidence="1">
    <location>
        <begin position="1"/>
        <end position="21"/>
    </location>
</feature>
<evidence type="ECO:0000313" key="2">
    <source>
        <dbReference type="EMBL" id="QHS63891.1"/>
    </source>
</evidence>
<dbReference type="AlphaFoldDB" id="A0A6B9ZQ48"/>
<dbReference type="Proteomes" id="UP000476411">
    <property type="component" value="Chromosome"/>
</dbReference>
<dbReference type="KEGG" id="chih:GWR21_31220"/>
<evidence type="ECO:0008006" key="4">
    <source>
        <dbReference type="Google" id="ProtNLM"/>
    </source>
</evidence>
<proteinExistence type="predicted"/>
<dbReference type="RefSeq" id="WP_162335607.1">
    <property type="nucleotide sequence ID" value="NZ_CP048113.1"/>
</dbReference>
<organism evidence="2 3">
    <name type="scientific">Chitinophaga agri</name>
    <dbReference type="NCBI Taxonomy" id="2703787"/>
    <lineage>
        <taxon>Bacteria</taxon>
        <taxon>Pseudomonadati</taxon>
        <taxon>Bacteroidota</taxon>
        <taxon>Chitinophagia</taxon>
        <taxon>Chitinophagales</taxon>
        <taxon>Chitinophagaceae</taxon>
        <taxon>Chitinophaga</taxon>
    </lineage>
</organism>
<keyword evidence="3" id="KW-1185">Reference proteome</keyword>
<reference evidence="2 3" key="1">
    <citation type="submission" date="2020-01" db="EMBL/GenBank/DDBJ databases">
        <title>Complete genome sequence of Chitinophaga sp. H33E-04 isolated from quinoa roots.</title>
        <authorList>
            <person name="Weon H.-Y."/>
            <person name="Lee S.A."/>
        </authorList>
    </citation>
    <scope>NUCLEOTIDE SEQUENCE [LARGE SCALE GENOMIC DNA]</scope>
    <source>
        <strain evidence="2 3">H33E-04</strain>
    </source>
</reference>
<protein>
    <recommendedName>
        <fullName evidence="4">Peptidase S74 domain-containing protein</fullName>
    </recommendedName>
</protein>
<accession>A0A6B9ZQ48</accession>
<dbReference type="EMBL" id="CP048113">
    <property type="protein sequence ID" value="QHS63891.1"/>
    <property type="molecule type" value="Genomic_DNA"/>
</dbReference>
<keyword evidence="1" id="KW-0732">Signal</keyword>
<evidence type="ECO:0000256" key="1">
    <source>
        <dbReference type="SAM" id="SignalP"/>
    </source>
</evidence>
<evidence type="ECO:0000313" key="3">
    <source>
        <dbReference type="Proteomes" id="UP000476411"/>
    </source>
</evidence>
<sequence length="237" mass="26600">MRLNKAFFLISLFGWAATVKAQTPNLQAVTTAGNTTTNTISIWNKDGLNIGVDSTVGYTMQTHFLRPSLTENRTMRFDCTANTATGGWEFYNVYSSKSLLYIKQNSGNVGIGTTDPKAKLAVNGDVYARLLRVRPDGWADFVFEPSYQLMSLQELESYINTHKHLPDVPTEEDVRRDGLDLGGNQVILLQKIEELTLHLIDQEKRVNTQKALLSAQEAAFTEQEKRLAELERRLAGQ</sequence>
<feature type="chain" id="PRO_5025632527" description="Peptidase S74 domain-containing protein" evidence="1">
    <location>
        <begin position="22"/>
        <end position="237"/>
    </location>
</feature>
<gene>
    <name evidence="2" type="ORF">GWR21_31220</name>
</gene>